<feature type="transmembrane region" description="Helical" evidence="6">
    <location>
        <begin position="331"/>
        <end position="350"/>
    </location>
</feature>
<keyword evidence="5 6" id="KW-0472">Membrane</keyword>
<feature type="transmembrane region" description="Helical" evidence="6">
    <location>
        <begin position="71"/>
        <end position="94"/>
    </location>
</feature>
<evidence type="ECO:0000313" key="7">
    <source>
        <dbReference type="EMBL" id="MDO9711298.1"/>
    </source>
</evidence>
<gene>
    <name evidence="7" type="ORF">Q7A36_23305</name>
</gene>
<keyword evidence="8" id="KW-1185">Reference proteome</keyword>
<keyword evidence="3 6" id="KW-0812">Transmembrane</keyword>
<dbReference type="RefSeq" id="WP_305106158.1">
    <property type="nucleotide sequence ID" value="NZ_JAUTWS010000027.1"/>
</dbReference>
<dbReference type="Pfam" id="PF01594">
    <property type="entry name" value="AI-2E_transport"/>
    <property type="match status" value="1"/>
</dbReference>
<feature type="transmembrane region" description="Helical" evidence="6">
    <location>
        <begin position="168"/>
        <end position="186"/>
    </location>
</feature>
<proteinExistence type="inferred from homology"/>
<comment type="subcellular location">
    <subcellularLocation>
        <location evidence="1">Membrane</location>
        <topology evidence="1">Multi-pass membrane protein</topology>
    </subcellularLocation>
</comment>
<dbReference type="PANTHER" id="PTHR21716">
    <property type="entry name" value="TRANSMEMBRANE PROTEIN"/>
    <property type="match status" value="1"/>
</dbReference>
<accession>A0ABT9E559</accession>
<evidence type="ECO:0000313" key="8">
    <source>
        <dbReference type="Proteomes" id="UP001243009"/>
    </source>
</evidence>
<organism evidence="7 8">
    <name type="scientific">Paracraurococcus lichenis</name>
    <dbReference type="NCBI Taxonomy" id="3064888"/>
    <lineage>
        <taxon>Bacteria</taxon>
        <taxon>Pseudomonadati</taxon>
        <taxon>Pseudomonadota</taxon>
        <taxon>Alphaproteobacteria</taxon>
        <taxon>Acetobacterales</taxon>
        <taxon>Roseomonadaceae</taxon>
        <taxon>Paracraurococcus</taxon>
    </lineage>
</organism>
<reference evidence="7 8" key="1">
    <citation type="submission" date="2023-08" db="EMBL/GenBank/DDBJ databases">
        <title>The draft genome sequence of Paracraurococcus sp. LOR1-02.</title>
        <authorList>
            <person name="Kingkaew E."/>
            <person name="Tanasupawat S."/>
        </authorList>
    </citation>
    <scope>NUCLEOTIDE SEQUENCE [LARGE SCALE GENOMIC DNA]</scope>
    <source>
        <strain evidence="7 8">LOR1-02</strain>
    </source>
</reference>
<evidence type="ECO:0000256" key="6">
    <source>
        <dbReference type="SAM" id="Phobius"/>
    </source>
</evidence>
<evidence type="ECO:0000256" key="5">
    <source>
        <dbReference type="ARBA" id="ARBA00023136"/>
    </source>
</evidence>
<keyword evidence="4 6" id="KW-1133">Transmembrane helix</keyword>
<evidence type="ECO:0000256" key="2">
    <source>
        <dbReference type="ARBA" id="ARBA00009773"/>
    </source>
</evidence>
<evidence type="ECO:0000256" key="1">
    <source>
        <dbReference type="ARBA" id="ARBA00004141"/>
    </source>
</evidence>
<feature type="transmembrane region" description="Helical" evidence="6">
    <location>
        <begin position="225"/>
        <end position="244"/>
    </location>
</feature>
<dbReference type="Proteomes" id="UP001243009">
    <property type="component" value="Unassembled WGS sequence"/>
</dbReference>
<dbReference type="EMBL" id="JAUTWS010000027">
    <property type="protein sequence ID" value="MDO9711298.1"/>
    <property type="molecule type" value="Genomic_DNA"/>
</dbReference>
<feature type="transmembrane region" description="Helical" evidence="6">
    <location>
        <begin position="251"/>
        <end position="276"/>
    </location>
</feature>
<comment type="similarity">
    <text evidence="2">Belongs to the autoinducer-2 exporter (AI-2E) (TC 2.A.86) family.</text>
</comment>
<dbReference type="PANTHER" id="PTHR21716:SF61">
    <property type="entry name" value="BLR8064 PROTEIN"/>
    <property type="match status" value="1"/>
</dbReference>
<dbReference type="InterPro" id="IPR002549">
    <property type="entry name" value="AI-2E-like"/>
</dbReference>
<feature type="transmembrane region" description="Helical" evidence="6">
    <location>
        <begin position="28"/>
        <end position="51"/>
    </location>
</feature>
<comment type="caution">
    <text evidence="7">The sequence shown here is derived from an EMBL/GenBank/DDBJ whole genome shotgun (WGS) entry which is preliminary data.</text>
</comment>
<sequence>MMPAAPPHVRPEQEGGPRRARLLMGLGLALLGLWTLHGFLPALAWGGILAIATWPLYRRTRQRWPRHGHDILWPALFTAAIALLVLLPLGLMAIQAGREAGSLLAWLQQAERSGLPVPAWIATLPFGAAQASAWWQETLADPGGAGELLARLNGPEVLSLGRQLGADLLHRAVLFGFAILTLFFLFRDGDRLAAQLLHLARRSFGPSGERVARQMVASVHGTVDGLVLVGLGEGALLGIAYAVAGVPHPTLLGALTALAAMIPFGAPLVFGAAALVLLAQGAATAAAAIFGFGMVVVFVADHAVRPALIGGATRLPFLLVLLGILGGVETWGLLGLFLGPAIMAALVLLWEEWTAAH</sequence>
<protein>
    <submittedName>
        <fullName evidence="7">AI-2E family transporter</fullName>
    </submittedName>
</protein>
<evidence type="ECO:0000256" key="4">
    <source>
        <dbReference type="ARBA" id="ARBA00022989"/>
    </source>
</evidence>
<name>A0ABT9E559_9PROT</name>
<feature type="transmembrane region" description="Helical" evidence="6">
    <location>
        <begin position="282"/>
        <end position="300"/>
    </location>
</feature>
<evidence type="ECO:0000256" key="3">
    <source>
        <dbReference type="ARBA" id="ARBA00022692"/>
    </source>
</evidence>